<sequence>MLTRVLSFRDRWLKNTSKNILTDWIVTATEQLVTFLQ</sequence>
<gene>
    <name evidence="1" type="ORF">EVA_16891</name>
</gene>
<reference evidence="1" key="1">
    <citation type="journal article" date="2012" name="PLoS ONE">
        <title>Gene sets for utilization of primary and secondary nutrition supplies in the distal gut of endangered iberian lynx.</title>
        <authorList>
            <person name="Alcaide M."/>
            <person name="Messina E."/>
            <person name="Richter M."/>
            <person name="Bargiela R."/>
            <person name="Peplies J."/>
            <person name="Huws S.A."/>
            <person name="Newbold C.J."/>
            <person name="Golyshin P.N."/>
            <person name="Simon M.A."/>
            <person name="Lopez G."/>
            <person name="Yakimov M.M."/>
            <person name="Ferrer M."/>
        </authorList>
    </citation>
    <scope>NUCLEOTIDE SEQUENCE</scope>
</reference>
<proteinExistence type="predicted"/>
<organism evidence="1">
    <name type="scientific">gut metagenome</name>
    <dbReference type="NCBI Taxonomy" id="749906"/>
    <lineage>
        <taxon>unclassified sequences</taxon>
        <taxon>metagenomes</taxon>
        <taxon>organismal metagenomes</taxon>
    </lineage>
</organism>
<comment type="caution">
    <text evidence="1">The sequence shown here is derived from an EMBL/GenBank/DDBJ whole genome shotgun (WGS) entry which is preliminary data.</text>
</comment>
<accession>J9FZM2</accession>
<name>J9FZM2_9ZZZZ</name>
<evidence type="ECO:0000313" key="1">
    <source>
        <dbReference type="EMBL" id="EJW95002.1"/>
    </source>
</evidence>
<protein>
    <submittedName>
        <fullName evidence="1">Uncharacterized protein</fullName>
    </submittedName>
</protein>
<dbReference type="EMBL" id="AMCI01006056">
    <property type="protein sequence ID" value="EJW95002.1"/>
    <property type="molecule type" value="Genomic_DNA"/>
</dbReference>
<dbReference type="AlphaFoldDB" id="J9FZM2"/>